<dbReference type="FunFam" id="2.60.40.10:FF:000032">
    <property type="entry name" value="palladin isoform X1"/>
    <property type="match status" value="3"/>
</dbReference>
<evidence type="ECO:0000256" key="10">
    <source>
        <dbReference type="ARBA" id="ARBA00023157"/>
    </source>
</evidence>
<evidence type="ECO:0000256" key="6">
    <source>
        <dbReference type="ARBA" id="ARBA00022729"/>
    </source>
</evidence>
<evidence type="ECO:0000256" key="14">
    <source>
        <dbReference type="SAM" id="SignalP"/>
    </source>
</evidence>
<gene>
    <name evidence="16" type="primary">IGSF10</name>
</gene>
<feature type="domain" description="Ig-like" evidence="15">
    <location>
        <begin position="1952"/>
        <end position="2042"/>
    </location>
</feature>
<dbReference type="FunFam" id="2.60.40.10:FF:000537">
    <property type="entry name" value="immunoglobulin superfamily member 10"/>
    <property type="match status" value="1"/>
</dbReference>
<dbReference type="Pfam" id="PF13306">
    <property type="entry name" value="LRR_5"/>
    <property type="match status" value="1"/>
</dbReference>
<dbReference type="SMART" id="SM00406">
    <property type="entry name" value="IGv"/>
    <property type="match status" value="4"/>
</dbReference>
<dbReference type="SMART" id="SM00409">
    <property type="entry name" value="IG"/>
    <property type="match status" value="12"/>
</dbReference>
<feature type="compositionally biased region" description="Polar residues" evidence="13">
    <location>
        <begin position="828"/>
        <end position="842"/>
    </location>
</feature>
<feature type="domain" description="Ig-like" evidence="15">
    <location>
        <begin position="591"/>
        <end position="666"/>
    </location>
</feature>
<reference evidence="16 17" key="1">
    <citation type="submission" date="2018-05" db="EMBL/GenBank/DDBJ databases">
        <authorList>
            <person name="Datahose"/>
        </authorList>
    </citation>
    <scope>NUCLEOTIDE SEQUENCE</scope>
</reference>
<dbReference type="FunFam" id="2.60.40.10:FF:000621">
    <property type="entry name" value="Immunoglobulin superfamily member 10"/>
    <property type="match status" value="1"/>
</dbReference>
<proteinExistence type="predicted"/>
<dbReference type="InterPro" id="IPR013106">
    <property type="entry name" value="Ig_V-set"/>
</dbReference>
<dbReference type="GeneTree" id="ENSGT00940000158290"/>
<feature type="domain" description="Ig-like" evidence="15">
    <location>
        <begin position="1760"/>
        <end position="1839"/>
    </location>
</feature>
<dbReference type="GO" id="GO:0016020">
    <property type="term" value="C:membrane"/>
    <property type="evidence" value="ECO:0007669"/>
    <property type="project" value="UniProtKB-SubCell"/>
</dbReference>
<evidence type="ECO:0000256" key="8">
    <source>
        <dbReference type="ARBA" id="ARBA00022989"/>
    </source>
</evidence>
<reference evidence="17" key="2">
    <citation type="submission" date="2023-03" db="EMBL/GenBank/DDBJ databases">
        <authorList>
            <consortium name="Wellcome Sanger Institute Data Sharing"/>
        </authorList>
    </citation>
    <scope>NUCLEOTIDE SEQUENCE [LARGE SCALE GENOMIC DNA]</scope>
</reference>
<keyword evidence="6 14" id="KW-0732">Signal</keyword>
<dbReference type="GO" id="GO:0005576">
    <property type="term" value="C:extracellular region"/>
    <property type="evidence" value="ECO:0007669"/>
    <property type="project" value="UniProtKB-SubCell"/>
</dbReference>
<dbReference type="InterPro" id="IPR036179">
    <property type="entry name" value="Ig-like_dom_sf"/>
</dbReference>
<evidence type="ECO:0000256" key="12">
    <source>
        <dbReference type="ARBA" id="ARBA00023319"/>
    </source>
</evidence>
<evidence type="ECO:0000313" key="17">
    <source>
        <dbReference type="Proteomes" id="UP000265100"/>
    </source>
</evidence>
<feature type="signal peptide" evidence="14">
    <location>
        <begin position="1"/>
        <end position="26"/>
    </location>
</feature>
<dbReference type="InterPro" id="IPR032675">
    <property type="entry name" value="LRR_dom_sf"/>
</dbReference>
<dbReference type="Pfam" id="PF07679">
    <property type="entry name" value="I-set"/>
    <property type="match status" value="6"/>
</dbReference>
<evidence type="ECO:0000313" key="16">
    <source>
        <dbReference type="Ensembl" id="ENSACLP00000021455.2"/>
    </source>
</evidence>
<feature type="compositionally biased region" description="Polar residues" evidence="13">
    <location>
        <begin position="807"/>
        <end position="818"/>
    </location>
</feature>
<dbReference type="InterPro" id="IPR003599">
    <property type="entry name" value="Ig_sub"/>
</dbReference>
<dbReference type="InterPro" id="IPR001611">
    <property type="entry name" value="Leu-rich_rpt"/>
</dbReference>
<dbReference type="STRING" id="8154.ENSACLP00000021455"/>
<feature type="domain" description="Ig-like" evidence="15">
    <location>
        <begin position="467"/>
        <end position="565"/>
    </location>
</feature>
<accession>A0A3P8PWM9</accession>
<dbReference type="SUPFAM" id="SSF48726">
    <property type="entry name" value="Immunoglobulin"/>
    <property type="match status" value="12"/>
</dbReference>
<dbReference type="FunFam" id="2.60.40.10:FF:001377">
    <property type="entry name" value="Matrix remodeling associated 5"/>
    <property type="match status" value="1"/>
</dbReference>
<keyword evidence="17" id="KW-1185">Reference proteome</keyword>
<dbReference type="InterPro" id="IPR013098">
    <property type="entry name" value="Ig_I-set"/>
</dbReference>
<dbReference type="CDD" id="cd00096">
    <property type="entry name" value="Ig"/>
    <property type="match status" value="3"/>
</dbReference>
<comment type="subcellular location">
    <subcellularLocation>
        <location evidence="1">Membrane</location>
        <topology evidence="1">Single-pass membrane protein</topology>
    </subcellularLocation>
    <subcellularLocation>
        <location evidence="2">Secreted</location>
    </subcellularLocation>
</comment>
<evidence type="ECO:0000256" key="5">
    <source>
        <dbReference type="ARBA" id="ARBA00022692"/>
    </source>
</evidence>
<keyword evidence="3" id="KW-0964">Secreted</keyword>
<dbReference type="SMART" id="SM00082">
    <property type="entry name" value="LRRCT"/>
    <property type="match status" value="1"/>
</dbReference>
<dbReference type="InterPro" id="IPR026906">
    <property type="entry name" value="LRR_5"/>
</dbReference>
<keyword evidence="5" id="KW-0812">Transmembrane</keyword>
<dbReference type="FunFam" id="2.60.40.10:FF:000076">
    <property type="entry name" value="Leucine-rich repeat and Ig domain-containing 4"/>
    <property type="match status" value="1"/>
</dbReference>
<dbReference type="InterPro" id="IPR003598">
    <property type="entry name" value="Ig_sub2"/>
</dbReference>
<keyword evidence="4" id="KW-0433">Leucine-rich repeat</keyword>
<feature type="domain" description="Ig-like" evidence="15">
    <location>
        <begin position="1564"/>
        <end position="1654"/>
    </location>
</feature>
<dbReference type="InterPro" id="IPR007110">
    <property type="entry name" value="Ig-like_dom"/>
</dbReference>
<organism evidence="16 17">
    <name type="scientific">Astatotilapia calliptera</name>
    <name type="common">Eastern happy</name>
    <name type="synonym">Chromis callipterus</name>
    <dbReference type="NCBI Taxonomy" id="8154"/>
    <lineage>
        <taxon>Eukaryota</taxon>
        <taxon>Metazoa</taxon>
        <taxon>Chordata</taxon>
        <taxon>Craniata</taxon>
        <taxon>Vertebrata</taxon>
        <taxon>Euteleostomi</taxon>
        <taxon>Actinopterygii</taxon>
        <taxon>Neopterygii</taxon>
        <taxon>Teleostei</taxon>
        <taxon>Neoteleostei</taxon>
        <taxon>Acanthomorphata</taxon>
        <taxon>Ovalentaria</taxon>
        <taxon>Cichlomorphae</taxon>
        <taxon>Cichliformes</taxon>
        <taxon>Cichlidae</taxon>
        <taxon>African cichlids</taxon>
        <taxon>Pseudocrenilabrinae</taxon>
        <taxon>Haplochromini</taxon>
        <taxon>Astatotilapia</taxon>
    </lineage>
</organism>
<evidence type="ECO:0000256" key="2">
    <source>
        <dbReference type="ARBA" id="ARBA00004613"/>
    </source>
</evidence>
<evidence type="ECO:0000256" key="3">
    <source>
        <dbReference type="ARBA" id="ARBA00022525"/>
    </source>
</evidence>
<reference evidence="16" key="4">
    <citation type="submission" date="2025-09" db="UniProtKB">
        <authorList>
            <consortium name="Ensembl"/>
        </authorList>
    </citation>
    <scope>IDENTIFICATION</scope>
</reference>
<keyword evidence="9" id="KW-0472">Membrane</keyword>
<keyword evidence="12" id="KW-0393">Immunoglobulin domain</keyword>
<feature type="domain" description="Ig-like" evidence="15">
    <location>
        <begin position="1856"/>
        <end position="1942"/>
    </location>
</feature>
<feature type="region of interest" description="Disordered" evidence="13">
    <location>
        <begin position="807"/>
        <end position="845"/>
    </location>
</feature>
<dbReference type="Proteomes" id="UP000265100">
    <property type="component" value="Chromosome 14"/>
</dbReference>
<reference evidence="16" key="3">
    <citation type="submission" date="2025-08" db="UniProtKB">
        <authorList>
            <consortium name="Ensembl"/>
        </authorList>
    </citation>
    <scope>IDENTIFICATION</scope>
</reference>
<protein>
    <recommendedName>
        <fullName evidence="15">Ig-like domain-containing protein</fullName>
    </recommendedName>
</protein>
<feature type="region of interest" description="Disordered" evidence="13">
    <location>
        <begin position="704"/>
        <end position="731"/>
    </location>
</feature>
<dbReference type="PANTHER" id="PTHR45842:SF2">
    <property type="entry name" value="IMMUNOGLOBULIN SUPERFAMILY MEMBER 10"/>
    <property type="match status" value="1"/>
</dbReference>
<dbReference type="Gene3D" id="2.60.40.10">
    <property type="entry name" value="Immunoglobulins"/>
    <property type="match status" value="12"/>
</dbReference>
<dbReference type="Pfam" id="PF13927">
    <property type="entry name" value="Ig_3"/>
    <property type="match status" value="6"/>
</dbReference>
<dbReference type="InterPro" id="IPR003591">
    <property type="entry name" value="Leu-rich_rpt_typical-subtyp"/>
</dbReference>
<dbReference type="FunFam" id="3.80.10.10:FF:000103">
    <property type="entry name" value="Immunoglobulin superfamily member 10"/>
    <property type="match status" value="1"/>
</dbReference>
<dbReference type="Pfam" id="PF13855">
    <property type="entry name" value="LRR_8"/>
    <property type="match status" value="1"/>
</dbReference>
<dbReference type="SMART" id="SM00369">
    <property type="entry name" value="LRR_TYP"/>
    <property type="match status" value="6"/>
</dbReference>
<dbReference type="PROSITE" id="PS50835">
    <property type="entry name" value="IG_LIKE"/>
    <property type="match status" value="12"/>
</dbReference>
<evidence type="ECO:0000259" key="15">
    <source>
        <dbReference type="PROSITE" id="PS50835"/>
    </source>
</evidence>
<name>A0A3P8PWM9_ASTCA</name>
<dbReference type="InterPro" id="IPR000483">
    <property type="entry name" value="Cys-rich_flank_reg_C"/>
</dbReference>
<keyword evidence="7" id="KW-0677">Repeat</keyword>
<sequence length="2047" mass="227716">QRNDSSPSRWLLKTLLFLAAALPSSADCPKPCACDVTTEVHCTFRYLTLIPDHILPAVEKINLGYNSITILRENDLSGLENLELLLLHSNMIHTTEDRAFKDLKSLQVLKMSYNKLKIINKETFKGLDSLLRLHIDHNHIEFINPEAFFGLTNLELVNLEGNYLQQLHPDTFITLRHSQVFKVSSVRTIHLSDNLLTTLPADIFSGCSQLENVFLHGNPWKCDCRMKWFSLWAQRNTGVLKCWRDRRYPRGLCAVCENPLLYHKRPLSLLPNNAFTCTKPLIQPHLKQKNISLDEGNFFPVSPKDFIAPLGSIQMNLTDQFYNDASLTCTVQRPTSFENLTQTLEEGEGNNVTMLTTCITTYLVCNINHEHIQQLWQILATYSDSPMRLERGLMLATSPEMVYRYAQMKTKDLDKEINTNIKAEIKASPAWLMQGEVSFQLDRTATTFSTLHIKYQSVVNLRLESTPSKRDRYSWAMIKRDNQTKTEHTVLTGGVVQLSCHIQGDPKPLLEWILPDGSKVRAPYSSEDRRIIITAEGKLTLRGADTSDTGLYWCIATNYLDADILIFRVTVLSTDVEEAEVNGVQLSRPLGEKLVFDCSSSGSPEASVSWILPDHSVLDKPHGNRNIFKNGTLLIQGITARDRGFYRCLVANHVGVDLLVSQVTVTDKGSVTASVFNSEGSGMVTEFAMDSSLTQNTVKLSEIHHSQHADRTIQESRTITSDRPYPRHRSRGRGHILATKENGMENRFSNYINSTKIMENRDMATTEPYMQSTFTTDPRLVETNNFYTLERTSMPPSNLQPVTLQPTVTDTSQETQLELSGEAPAEPETSTEGAFSSTTDPNVTPMRDEPGPVELVLHTDPESQTSFTAITATDRQQDKIIFHTTQTIKSPRLPAGSTIISRQHIHIIPRQSNRGKVGRRNFQGRRRIIKPNRIHDMQSFINKLKQSTMNKEGNASRFYTTAQTRFHSNIKPPTQRNGDTNRSLVLERIRPTGTRKSSGTKGSVDNSDTLILLTAQQGYMISTPVPYITDKDSATSTIYNQVSGYDATSAGNAGFEPTTKVMSSKPKIVGGNAASFTVLSNSDAFLPCVAVGNPQPVITWKRFSSSTGRTITIKERMGKYEVLSNGTLSIPNANIKDRGQYFCLAENDHGSDKLIITLSVVAYPSRILEPKMREIKSYAGTTVELKCKAEGRPMPVISWILANRTQVMGQNTEKGRASVSAVGTLVIKYVSVYDRGHYKCIASNPAGADTATVRLQVVAAPPGIMEEKRQQLQAILGHSLQLPCTGHGTPQPSVHWVLHDGSMIQSNRPVIDTRISMYENGTLHIKDVTPADSGKYECIATSSTGSERRVVTLTVILQESAPQILEISKRLTELSYGDQLRLNCLATGNPKPRIIWKLPSKAVVDYWYRVGSRIQVLDNGTLTVNTVSDKDAGDYLCVARNKIGDALQLMKVSVSMKPAKIETKVYSKKQVPYGKDLKVDCKASGAPKPDISWGLPDGTMVNSALQSDASSRGGRERRYTLFDNGTLYLNQVGMSEEGDYTCFAENQVGKDEMHVHITVVTASPRMRPSSQTYARVKPGGSILFDCEAVGEPKPKILWILPNNDVIAASHERYLMHVNGSLDIRDVKVIDAGEYVCMARNPGGETRKVYKLEIGGNPPVINGYHQNRTVIKEIVSTYSRKLIDCMAEGTPRPTITWIMPDNIFLTAPYFGSRIKVHQNGTLEIRNVRPSDTAEFICLARNDGGEAVMVVQLTVTSMLRRPIFNNPFNERIVSGNGKTTVLNCSADGQPMPEISWTLPNGTRFIGGTNHGSRHQINNDGTLVIRSTHKEDAGKYRCGAKNLMGYIEKLIILEIGQKPYILTRPRGIIRSISGEPLFIHCLSDGSPRPRIYWTVPGGHTLTRPQVLGRYQLLENGTLIIQDTTLHDRGNYICRARNDAGEAVLTVPVIVIAYPPRITMGPPSNVRAETGRPIQLNCAATGIPKPEITWELPDHSVLSAAEKGRPMGSELLHPQGTLIIQRPTPSDSGTYKCLVKNHLGTDSKVTYVLVL</sequence>
<dbReference type="Ensembl" id="ENSACLT00000021953.2">
    <property type="protein sequence ID" value="ENSACLP00000021455.2"/>
    <property type="gene ID" value="ENSACLG00000014605.2"/>
</dbReference>
<feature type="domain" description="Ig-like" evidence="15">
    <location>
        <begin position="1362"/>
        <end position="1455"/>
    </location>
</feature>
<feature type="domain" description="Ig-like" evidence="15">
    <location>
        <begin position="1066"/>
        <end position="1159"/>
    </location>
</feature>
<feature type="compositionally biased region" description="Basic and acidic residues" evidence="13">
    <location>
        <begin position="704"/>
        <end position="714"/>
    </location>
</feature>
<feature type="domain" description="Ig-like" evidence="15">
    <location>
        <begin position="1458"/>
        <end position="1558"/>
    </location>
</feature>
<evidence type="ECO:0000256" key="7">
    <source>
        <dbReference type="ARBA" id="ARBA00022737"/>
    </source>
</evidence>
<dbReference type="PANTHER" id="PTHR45842">
    <property type="entry name" value="SYNAPTIC ADHESION-LIKE MOLECULE SALM"/>
    <property type="match status" value="1"/>
</dbReference>
<dbReference type="SUPFAM" id="SSF52058">
    <property type="entry name" value="L domain-like"/>
    <property type="match status" value="1"/>
</dbReference>
<keyword evidence="10" id="KW-1015">Disulfide bond</keyword>
<dbReference type="InterPro" id="IPR013783">
    <property type="entry name" value="Ig-like_fold"/>
</dbReference>
<feature type="domain" description="Ig-like" evidence="15">
    <location>
        <begin position="1164"/>
        <end position="1256"/>
    </location>
</feature>
<feature type="domain" description="Ig-like" evidence="15">
    <location>
        <begin position="1262"/>
        <end position="1354"/>
    </location>
</feature>
<dbReference type="InterPro" id="IPR050467">
    <property type="entry name" value="LRFN"/>
</dbReference>
<feature type="domain" description="Ig-like" evidence="15">
    <location>
        <begin position="1657"/>
        <end position="1754"/>
    </location>
</feature>
<evidence type="ECO:0000256" key="4">
    <source>
        <dbReference type="ARBA" id="ARBA00022614"/>
    </source>
</evidence>
<dbReference type="OMA" id="VTWIMPD"/>
<feature type="chain" id="PRO_5044203326" description="Ig-like domain-containing protein" evidence="14">
    <location>
        <begin position="27"/>
        <end position="2047"/>
    </location>
</feature>
<evidence type="ECO:0000256" key="13">
    <source>
        <dbReference type="SAM" id="MobiDB-lite"/>
    </source>
</evidence>
<evidence type="ECO:0000256" key="11">
    <source>
        <dbReference type="ARBA" id="ARBA00023180"/>
    </source>
</evidence>
<keyword evidence="8" id="KW-1133">Transmembrane helix</keyword>
<keyword evidence="11" id="KW-0325">Glycoprotein</keyword>
<dbReference type="SMART" id="SM00408">
    <property type="entry name" value="IGc2"/>
    <property type="match status" value="12"/>
</dbReference>
<evidence type="ECO:0000256" key="1">
    <source>
        <dbReference type="ARBA" id="ARBA00004167"/>
    </source>
</evidence>
<dbReference type="Gene3D" id="3.80.10.10">
    <property type="entry name" value="Ribonuclease Inhibitor"/>
    <property type="match status" value="2"/>
</dbReference>
<evidence type="ECO:0000256" key="9">
    <source>
        <dbReference type="ARBA" id="ARBA00023136"/>
    </source>
</evidence>
<dbReference type="Bgee" id="ENSACLG00000014605">
    <property type="expression patterns" value="Expressed in anal fin and 1 other cell type or tissue"/>
</dbReference>